<evidence type="ECO:0000256" key="1">
    <source>
        <dbReference type="SAM" id="MobiDB-lite"/>
    </source>
</evidence>
<dbReference type="EMBL" id="JAKWFO010000005">
    <property type="protein sequence ID" value="KAI9635107.1"/>
    <property type="molecule type" value="Genomic_DNA"/>
</dbReference>
<dbReference type="Proteomes" id="UP001164286">
    <property type="component" value="Unassembled WGS sequence"/>
</dbReference>
<organism evidence="2 3">
    <name type="scientific">Dioszegia hungarica</name>
    <dbReference type="NCBI Taxonomy" id="4972"/>
    <lineage>
        <taxon>Eukaryota</taxon>
        <taxon>Fungi</taxon>
        <taxon>Dikarya</taxon>
        <taxon>Basidiomycota</taxon>
        <taxon>Agaricomycotina</taxon>
        <taxon>Tremellomycetes</taxon>
        <taxon>Tremellales</taxon>
        <taxon>Bulleribasidiaceae</taxon>
        <taxon>Dioszegia</taxon>
    </lineage>
</organism>
<dbReference type="RefSeq" id="XP_052944884.1">
    <property type="nucleotide sequence ID" value="XM_053092612.1"/>
</dbReference>
<keyword evidence="3" id="KW-1185">Reference proteome</keyword>
<comment type="caution">
    <text evidence="2">The sequence shown here is derived from an EMBL/GenBank/DDBJ whole genome shotgun (WGS) entry which is preliminary data.</text>
</comment>
<evidence type="ECO:0000313" key="2">
    <source>
        <dbReference type="EMBL" id="KAI9635107.1"/>
    </source>
</evidence>
<feature type="compositionally biased region" description="Polar residues" evidence="1">
    <location>
        <begin position="1"/>
        <end position="14"/>
    </location>
</feature>
<accession>A0AA38H768</accession>
<dbReference type="GeneID" id="77731817"/>
<name>A0AA38H768_9TREE</name>
<evidence type="ECO:0000313" key="3">
    <source>
        <dbReference type="Proteomes" id="UP001164286"/>
    </source>
</evidence>
<proteinExistence type="predicted"/>
<gene>
    <name evidence="2" type="ORF">MKK02DRAFT_43787</name>
</gene>
<reference evidence="2" key="1">
    <citation type="journal article" date="2022" name="G3 (Bethesda)">
        <title>High quality genome of the basidiomycete yeast Dioszegia hungarica PDD-24b-2 isolated from cloud water.</title>
        <authorList>
            <person name="Jarrige D."/>
            <person name="Haridas S."/>
            <person name="Bleykasten-Grosshans C."/>
            <person name="Joly M."/>
            <person name="Nadalig T."/>
            <person name="Sancelme M."/>
            <person name="Vuilleumier S."/>
            <person name="Grigoriev I.V."/>
            <person name="Amato P."/>
            <person name="Bringel F."/>
        </authorList>
    </citation>
    <scope>NUCLEOTIDE SEQUENCE</scope>
    <source>
        <strain evidence="2">PDD-24b-2</strain>
    </source>
</reference>
<sequence>MSSPAQITASGTNPTSPPTETPAISSIPGYRFDLTRPEGSRNVRTESDFDSLHGAQGKLQVISYFPLGYRGEPSTHFEKSWEAAVPVVKSWLEHLSTSSIGAEDHNAGLNKAADTLTADGLSALTPFLEAQAPAGDSEGGARAPGGVIVITMGDESRRFDLKMHHTDTATGLASYSYRYTGDTAAETQTSKADILMVARTHDGESEGAAGALATGSVSVQVRPISVDSSSGLRTRRPITFTLKPSDRPVFKPYTNNQFSGGGSMCEVTLATVPDVKLFVEGDCKTVQEALDRGEEATVSATKVGFYPALTAESMTKFFTNLHSKHTVPISKKTLRWVKESGLAERAGLSDGLPELTVFTGKPRNFVDPHNPKEWANM</sequence>
<dbReference type="AlphaFoldDB" id="A0AA38H768"/>
<protein>
    <submittedName>
        <fullName evidence="2">Uncharacterized protein</fullName>
    </submittedName>
</protein>
<feature type="compositionally biased region" description="Basic and acidic residues" evidence="1">
    <location>
        <begin position="33"/>
        <end position="47"/>
    </location>
</feature>
<feature type="region of interest" description="Disordered" evidence="1">
    <location>
        <begin position="1"/>
        <end position="47"/>
    </location>
</feature>